<dbReference type="EMBL" id="JAPNKA010000002">
    <property type="protein sequence ID" value="MCY1083796.1"/>
    <property type="molecule type" value="Genomic_DNA"/>
</dbReference>
<feature type="region of interest" description="Disordered" evidence="1">
    <location>
        <begin position="196"/>
        <end position="256"/>
    </location>
</feature>
<evidence type="ECO:0000313" key="2">
    <source>
        <dbReference type="EMBL" id="MCY1083796.1"/>
    </source>
</evidence>
<comment type="caution">
    <text evidence="2">The sequence shown here is derived from an EMBL/GenBank/DDBJ whole genome shotgun (WGS) entry which is preliminary data.</text>
</comment>
<protein>
    <submittedName>
        <fullName evidence="2">Uncharacterized protein</fullName>
    </submittedName>
</protein>
<feature type="compositionally biased region" description="Basic and acidic residues" evidence="1">
    <location>
        <begin position="219"/>
        <end position="233"/>
    </location>
</feature>
<name>A0ABT4ARA0_9BACT</name>
<gene>
    <name evidence="2" type="ORF">OV287_56085</name>
</gene>
<dbReference type="Proteomes" id="UP001207654">
    <property type="component" value="Unassembled WGS sequence"/>
</dbReference>
<dbReference type="RefSeq" id="WP_267542670.1">
    <property type="nucleotide sequence ID" value="NZ_JAPNKA010000002.1"/>
</dbReference>
<proteinExistence type="predicted"/>
<evidence type="ECO:0000256" key="1">
    <source>
        <dbReference type="SAM" id="MobiDB-lite"/>
    </source>
</evidence>
<keyword evidence="3" id="KW-1185">Reference proteome</keyword>
<evidence type="ECO:0000313" key="3">
    <source>
        <dbReference type="Proteomes" id="UP001207654"/>
    </source>
</evidence>
<reference evidence="2 3" key="1">
    <citation type="submission" date="2022-11" db="EMBL/GenBank/DDBJ databases">
        <title>Minimal conservation of predation-associated metabolite biosynthetic gene clusters underscores biosynthetic potential of Myxococcota including descriptions for ten novel species: Archangium lansinium sp. nov., Myxococcus landrumus sp. nov., Nannocystis bai.</title>
        <authorList>
            <person name="Ahearne A."/>
            <person name="Stevens C."/>
            <person name="Phillips K."/>
        </authorList>
    </citation>
    <scope>NUCLEOTIDE SEQUENCE [LARGE SCALE GENOMIC DNA]</scope>
    <source>
        <strain evidence="2 3">MIWBW</strain>
    </source>
</reference>
<accession>A0ABT4ARA0</accession>
<feature type="compositionally biased region" description="Basic and acidic residues" evidence="1">
    <location>
        <begin position="244"/>
        <end position="256"/>
    </location>
</feature>
<organism evidence="2 3">
    <name type="scientific">Archangium lansingense</name>
    <dbReference type="NCBI Taxonomy" id="2995310"/>
    <lineage>
        <taxon>Bacteria</taxon>
        <taxon>Pseudomonadati</taxon>
        <taxon>Myxococcota</taxon>
        <taxon>Myxococcia</taxon>
        <taxon>Myxococcales</taxon>
        <taxon>Cystobacterineae</taxon>
        <taxon>Archangiaceae</taxon>
        <taxon>Archangium</taxon>
    </lineage>
</organism>
<sequence length="256" mass="28889">MAGSRWEQKPIEYMAAHVTEAFFRDTLLALRDANRIALAHCRDLAPEWRKGALAHHRREFFNQYWSAVARRHGAKARPVLNGNNATSHLEVTTHNIIFTPVAAQSPGEFPRDADYRNTLAAGNQLEMFAKLGLEEEKPPPGSLLYAVFSYSSDMDEETGLPLFALVGFPHKRKKRYVATRSLFSLIIELGNASDAAQKLSQPPDTSAPQSPFAAPPPQETERKPEHTEYKEERTDEDDPPLRLIPKDKKDKDSEKE</sequence>